<dbReference type="PANTHER" id="PTHR43429">
    <property type="entry name" value="PYRIDINE NUCLEOTIDE-DISULFIDE OXIDOREDUCTASE DOMAIN-CONTAINING"/>
    <property type="match status" value="1"/>
</dbReference>
<dbReference type="GeneID" id="69059660"/>
<proteinExistence type="inferred from homology"/>
<evidence type="ECO:0000313" key="10">
    <source>
        <dbReference type="EMBL" id="BAP86848.1"/>
    </source>
</evidence>
<dbReference type="EMBL" id="AP014681">
    <property type="protein sequence ID" value="BAP86848.1"/>
    <property type="molecule type" value="Genomic_DNA"/>
</dbReference>
<dbReference type="Proteomes" id="UP000031620">
    <property type="component" value="Plasmid pLOOC260-1"/>
</dbReference>
<feature type="domain" description="FAD/NAD(P)-binding" evidence="9">
    <location>
        <begin position="5"/>
        <end position="309"/>
    </location>
</feature>
<dbReference type="PRINTS" id="PR00368">
    <property type="entry name" value="FADPNR"/>
</dbReference>
<dbReference type="SMR" id="A0A0A1H0S2"/>
<dbReference type="InterPro" id="IPR023753">
    <property type="entry name" value="FAD/NAD-binding_dom"/>
</dbReference>
<evidence type="ECO:0000256" key="5">
    <source>
        <dbReference type="ARBA" id="ARBA00023002"/>
    </source>
</evidence>
<comment type="cofactor">
    <cofactor evidence="1">
        <name>FAD</name>
        <dbReference type="ChEBI" id="CHEBI:57692"/>
    </cofactor>
</comment>
<dbReference type="GO" id="GO:0016491">
    <property type="term" value="F:oxidoreductase activity"/>
    <property type="evidence" value="ECO:0007669"/>
    <property type="project" value="UniProtKB-KW"/>
</dbReference>
<keyword evidence="10" id="KW-0614">Plasmid</keyword>
<evidence type="ECO:0000256" key="3">
    <source>
        <dbReference type="ARBA" id="ARBA00022630"/>
    </source>
</evidence>
<evidence type="ECO:0000259" key="8">
    <source>
        <dbReference type="Pfam" id="PF02852"/>
    </source>
</evidence>
<dbReference type="HOGENOM" id="CLU_003291_1_0_9"/>
<dbReference type="Pfam" id="PF07992">
    <property type="entry name" value="Pyr_redox_2"/>
    <property type="match status" value="1"/>
</dbReference>
<keyword evidence="5" id="KW-0560">Oxidoreductase</keyword>
<evidence type="ECO:0000256" key="1">
    <source>
        <dbReference type="ARBA" id="ARBA00001974"/>
    </source>
</evidence>
<dbReference type="InterPro" id="IPR016156">
    <property type="entry name" value="FAD/NAD-linked_Rdtase_dimer_sf"/>
</dbReference>
<dbReference type="Gene3D" id="3.30.390.30">
    <property type="match status" value="1"/>
</dbReference>
<dbReference type="SUPFAM" id="SSF51905">
    <property type="entry name" value="FAD/NAD(P)-binding domain"/>
    <property type="match status" value="1"/>
</dbReference>
<dbReference type="KEGG" id="lho:LOOC260_200740"/>
<evidence type="ECO:0000256" key="7">
    <source>
        <dbReference type="ARBA" id="ARBA00023284"/>
    </source>
</evidence>
<dbReference type="Gene3D" id="3.50.50.60">
    <property type="entry name" value="FAD/NAD(P)-binding domain"/>
    <property type="match status" value="2"/>
</dbReference>
<dbReference type="RefSeq" id="WP_024855732.1">
    <property type="nucleotide sequence ID" value="NZ_AP014681.1"/>
</dbReference>
<name>A0A0A1H0S2_9LACO</name>
<keyword evidence="3" id="KW-0285">Flavoprotein</keyword>
<dbReference type="Pfam" id="PF02852">
    <property type="entry name" value="Pyr_redox_dim"/>
    <property type="match status" value="1"/>
</dbReference>
<evidence type="ECO:0000313" key="11">
    <source>
        <dbReference type="Proteomes" id="UP000031620"/>
    </source>
</evidence>
<comment type="similarity">
    <text evidence="2">Belongs to the class-III pyridine nucleotide-disulfide oxidoreductase family.</text>
</comment>
<protein>
    <submittedName>
        <fullName evidence="10">NAD(FAD)-dependent dehydrogenase</fullName>
    </submittedName>
</protein>
<evidence type="ECO:0000259" key="9">
    <source>
        <dbReference type="Pfam" id="PF07992"/>
    </source>
</evidence>
<keyword evidence="6" id="KW-0558">Oxidation</keyword>
<dbReference type="AlphaFoldDB" id="A0A0A1H0S2"/>
<dbReference type="SUPFAM" id="SSF55424">
    <property type="entry name" value="FAD/NAD-linked reductases, dimerisation (C-terminal) domain"/>
    <property type="match status" value="1"/>
</dbReference>
<organism evidence="10 11">
    <name type="scientific">Paucilactobacillus hokkaidonensis JCM 18461</name>
    <dbReference type="NCBI Taxonomy" id="1291742"/>
    <lineage>
        <taxon>Bacteria</taxon>
        <taxon>Bacillati</taxon>
        <taxon>Bacillota</taxon>
        <taxon>Bacilli</taxon>
        <taxon>Lactobacillales</taxon>
        <taxon>Lactobacillaceae</taxon>
        <taxon>Paucilactobacillus</taxon>
    </lineage>
</organism>
<evidence type="ECO:0000256" key="2">
    <source>
        <dbReference type="ARBA" id="ARBA00009130"/>
    </source>
</evidence>
<evidence type="ECO:0000256" key="4">
    <source>
        <dbReference type="ARBA" id="ARBA00022827"/>
    </source>
</evidence>
<accession>A0A0A1H0S2</accession>
<dbReference type="InterPro" id="IPR050260">
    <property type="entry name" value="FAD-bd_OxRdtase"/>
</dbReference>
<dbReference type="InterPro" id="IPR004099">
    <property type="entry name" value="Pyr_nucl-diS_OxRdtase_dimer"/>
</dbReference>
<geneLocation type="plasmid" evidence="11">
    <name>pLOOC260-1 DNA</name>
</geneLocation>
<keyword evidence="7" id="KW-0676">Redox-active center</keyword>
<dbReference type="PRINTS" id="PR00411">
    <property type="entry name" value="PNDRDTASEI"/>
</dbReference>
<reference evidence="10 11" key="1">
    <citation type="submission" date="2014-11" db="EMBL/GenBank/DDBJ databases">
        <title>Complete genome sequence and analysis of Lactobacillus hokkaidonensis LOOC260T.</title>
        <authorList>
            <person name="Tanizawa Y."/>
            <person name="Tohno M."/>
            <person name="Kaminuma E."/>
            <person name="Nakamura Y."/>
            <person name="Arita M."/>
        </authorList>
    </citation>
    <scope>NUCLEOTIDE SEQUENCE [LARGE SCALE GENOMIC DNA]</scope>
    <source>
        <strain evidence="10 11">LOOC260</strain>
        <plasmid evidence="11">pLOOC260-1 DNA</plasmid>
    </source>
</reference>
<feature type="domain" description="Pyridine nucleotide-disulphide oxidoreductase dimerisation" evidence="8">
    <location>
        <begin position="335"/>
        <end position="437"/>
    </location>
</feature>
<sequence>MSKTKVIVVGASHGGHQSVLELTHKYSNLDIKLFEAGDFISFMSCGMELYLENSVTSINDVRNFKPADLEKFGTEVYANHEVTKINPENKQVTVKDLRSGKIQSYDYDKLILSSGVTPNDLPVPGHELKNVYSMRGKDWAEKIKAKLSDPDVKNITVIGAGYIGVEAAEASIKAGKNVTLIDMINRPLGNYLDTELTDILSKELTSKGVQVVTGAKIECYEGTESVSAVKTNDAEYPSDLIIQAVGVKPNTDWLKGTVELDKRGWIKTDKYLRTNLPDVYAIGDAVLAYSIPAQRNMPIALATVARREARYVVEHIFENTPSMPFSGVVGSSALSVFDYHFATSGLNMTTAQKADIKINTSFYKDTLRPAYVPMEKGNTEVYVELDYNPNTHQLLGGAVLSTYDITAQGNVISLAIQQGLKLEDLAEADFFFQPGFDRQWSLLNLAAQRALGELEFTK</sequence>
<evidence type="ECO:0000256" key="6">
    <source>
        <dbReference type="ARBA" id="ARBA00023097"/>
    </source>
</evidence>
<keyword evidence="4" id="KW-0274">FAD</keyword>
<gene>
    <name evidence="10" type="ORF">LOOC260_200740</name>
</gene>
<dbReference type="PANTHER" id="PTHR43429:SF1">
    <property type="entry name" value="NAD(P)H SULFUR OXIDOREDUCTASE (COA-DEPENDENT)"/>
    <property type="match status" value="1"/>
</dbReference>
<dbReference type="InterPro" id="IPR036188">
    <property type="entry name" value="FAD/NAD-bd_sf"/>
</dbReference>